<evidence type="ECO:0000313" key="10">
    <source>
        <dbReference type="EMBL" id="KAK4424845.1"/>
    </source>
</evidence>
<dbReference type="AlphaFoldDB" id="A0AAE1Y769"/>
<protein>
    <recommendedName>
        <fullName evidence="6">Translation initiation factor eIF2B subunit beta</fullName>
    </recommendedName>
    <alternativeName>
        <fullName evidence="7">eIF2B GDP-GTP exchange factor subunit beta</fullName>
    </alternativeName>
</protein>
<keyword evidence="3" id="KW-0963">Cytoplasm</keyword>
<evidence type="ECO:0000256" key="7">
    <source>
        <dbReference type="ARBA" id="ARBA00044228"/>
    </source>
</evidence>
<keyword evidence="11" id="KW-1185">Reference proteome</keyword>
<dbReference type="InterPro" id="IPR051855">
    <property type="entry name" value="eIF2B_beta_subunit"/>
</dbReference>
<accession>A0AAE1Y769</accession>
<name>A0AAE1Y769_9LAMI</name>
<proteinExistence type="inferred from homology"/>
<organism evidence="10 11">
    <name type="scientific">Sesamum alatum</name>
    <dbReference type="NCBI Taxonomy" id="300844"/>
    <lineage>
        <taxon>Eukaryota</taxon>
        <taxon>Viridiplantae</taxon>
        <taxon>Streptophyta</taxon>
        <taxon>Embryophyta</taxon>
        <taxon>Tracheophyta</taxon>
        <taxon>Spermatophyta</taxon>
        <taxon>Magnoliopsida</taxon>
        <taxon>eudicotyledons</taxon>
        <taxon>Gunneridae</taxon>
        <taxon>Pentapetalae</taxon>
        <taxon>asterids</taxon>
        <taxon>lamiids</taxon>
        <taxon>Lamiales</taxon>
        <taxon>Pedaliaceae</taxon>
        <taxon>Sesamum</taxon>
    </lineage>
</organism>
<comment type="subunit">
    <text evidence="8">Component of the translation initiation factor 2B (eIF2B) complex which is a heterodecamer of two sets of five different subunits: alpha, beta, gamma, delta and epsilon. Subunits alpha, beta and delta comprise a regulatory subcomplex and subunits epsilon and gamma comprise a catalytic subcomplex. Within the complex, the hexameric regulatory complex resides at the center, with the two heterodimeric catalytic subcomplexes bound on opposite sides.</text>
</comment>
<reference evidence="10" key="2">
    <citation type="journal article" date="2024" name="Plant">
        <title>Genomic evolution and insights into agronomic trait innovations of Sesamum species.</title>
        <authorList>
            <person name="Miao H."/>
            <person name="Wang L."/>
            <person name="Qu L."/>
            <person name="Liu H."/>
            <person name="Sun Y."/>
            <person name="Le M."/>
            <person name="Wang Q."/>
            <person name="Wei S."/>
            <person name="Zheng Y."/>
            <person name="Lin W."/>
            <person name="Duan Y."/>
            <person name="Cao H."/>
            <person name="Xiong S."/>
            <person name="Wang X."/>
            <person name="Wei L."/>
            <person name="Li C."/>
            <person name="Ma Q."/>
            <person name="Ju M."/>
            <person name="Zhao R."/>
            <person name="Li G."/>
            <person name="Mu C."/>
            <person name="Tian Q."/>
            <person name="Mei H."/>
            <person name="Zhang T."/>
            <person name="Gao T."/>
            <person name="Zhang H."/>
        </authorList>
    </citation>
    <scope>NUCLEOTIDE SEQUENCE</scope>
    <source>
        <strain evidence="10">3651</strain>
    </source>
</reference>
<dbReference type="InterPro" id="IPR037171">
    <property type="entry name" value="NagB/RpiA_transferase-like"/>
</dbReference>
<dbReference type="PANTHER" id="PTHR45859">
    <property type="entry name" value="TRANSLATION INITIATION FACTOR EIF-2B SUBUNIT BETA"/>
    <property type="match status" value="1"/>
</dbReference>
<keyword evidence="5" id="KW-0648">Protein biosynthesis</keyword>
<evidence type="ECO:0000256" key="2">
    <source>
        <dbReference type="ARBA" id="ARBA00007251"/>
    </source>
</evidence>
<comment type="similarity">
    <text evidence="2 9">Belongs to the eIF-2B alpha/beta/delta subunits family.</text>
</comment>
<evidence type="ECO:0000256" key="6">
    <source>
        <dbReference type="ARBA" id="ARBA00044122"/>
    </source>
</evidence>
<evidence type="ECO:0000256" key="3">
    <source>
        <dbReference type="ARBA" id="ARBA00022490"/>
    </source>
</evidence>
<evidence type="ECO:0000256" key="4">
    <source>
        <dbReference type="ARBA" id="ARBA00022540"/>
    </source>
</evidence>
<reference evidence="10" key="1">
    <citation type="submission" date="2020-06" db="EMBL/GenBank/DDBJ databases">
        <authorList>
            <person name="Li T."/>
            <person name="Hu X."/>
            <person name="Zhang T."/>
            <person name="Song X."/>
            <person name="Zhang H."/>
            <person name="Dai N."/>
            <person name="Sheng W."/>
            <person name="Hou X."/>
            <person name="Wei L."/>
        </authorList>
    </citation>
    <scope>NUCLEOTIDE SEQUENCE</scope>
    <source>
        <strain evidence="10">3651</strain>
        <tissue evidence="10">Leaf</tissue>
    </source>
</reference>
<dbReference type="InterPro" id="IPR000649">
    <property type="entry name" value="IF-2B-related"/>
</dbReference>
<dbReference type="Gene3D" id="3.40.50.10470">
    <property type="entry name" value="Translation initiation factor eif-2b, domain 2"/>
    <property type="match status" value="1"/>
</dbReference>
<dbReference type="GO" id="GO:0005851">
    <property type="term" value="C:eukaryotic translation initiation factor 2B complex"/>
    <property type="evidence" value="ECO:0007669"/>
    <property type="project" value="TreeGrafter"/>
</dbReference>
<sequence length="179" mass="19227">MEMDIGMERRAGRMELGGTVEAEEGGTPKVLCFGLEDLAEQVQQAYGEQGAVATGELAVGNIVRRVLHIFHEEDLSLTNDALSASSLPAESDDAAKDDHPVLSASVIAAAARSALRPSLRACLTQQLLLRHVLLKEKANFEVILTLGSSRTVMEFLCAAKEKNRSFRVAVAEGAPRLNV</sequence>
<evidence type="ECO:0000256" key="8">
    <source>
        <dbReference type="ARBA" id="ARBA00046432"/>
    </source>
</evidence>
<dbReference type="GO" id="GO:0003743">
    <property type="term" value="F:translation initiation factor activity"/>
    <property type="evidence" value="ECO:0007669"/>
    <property type="project" value="UniProtKB-KW"/>
</dbReference>
<evidence type="ECO:0000256" key="5">
    <source>
        <dbReference type="ARBA" id="ARBA00022917"/>
    </source>
</evidence>
<gene>
    <name evidence="10" type="ORF">Salat_1678100</name>
</gene>
<keyword evidence="4" id="KW-0396">Initiation factor</keyword>
<evidence type="ECO:0000313" key="11">
    <source>
        <dbReference type="Proteomes" id="UP001293254"/>
    </source>
</evidence>
<dbReference type="InterPro" id="IPR042529">
    <property type="entry name" value="IF_2B-like_C"/>
</dbReference>
<dbReference type="GO" id="GO:0005829">
    <property type="term" value="C:cytosol"/>
    <property type="evidence" value="ECO:0007669"/>
    <property type="project" value="UniProtKB-SubCell"/>
</dbReference>
<comment type="caution">
    <text evidence="10">The sequence shown here is derived from an EMBL/GenBank/DDBJ whole genome shotgun (WGS) entry which is preliminary data.</text>
</comment>
<evidence type="ECO:0000256" key="1">
    <source>
        <dbReference type="ARBA" id="ARBA00004514"/>
    </source>
</evidence>
<dbReference type="EMBL" id="JACGWO010000006">
    <property type="protein sequence ID" value="KAK4424845.1"/>
    <property type="molecule type" value="Genomic_DNA"/>
</dbReference>
<dbReference type="Pfam" id="PF01008">
    <property type="entry name" value="IF-2B"/>
    <property type="match status" value="1"/>
</dbReference>
<dbReference type="Proteomes" id="UP001293254">
    <property type="component" value="Unassembled WGS sequence"/>
</dbReference>
<dbReference type="GO" id="GO:0005085">
    <property type="term" value="F:guanyl-nucleotide exchange factor activity"/>
    <property type="evidence" value="ECO:0007669"/>
    <property type="project" value="TreeGrafter"/>
</dbReference>
<evidence type="ECO:0000256" key="9">
    <source>
        <dbReference type="RuleBase" id="RU003814"/>
    </source>
</evidence>
<dbReference type="PANTHER" id="PTHR45859:SF1">
    <property type="entry name" value="TRANSLATION INITIATION FACTOR EIF-2B SUBUNIT BETA"/>
    <property type="match status" value="1"/>
</dbReference>
<comment type="subcellular location">
    <subcellularLocation>
        <location evidence="1">Cytoplasm</location>
        <location evidence="1">Cytosol</location>
    </subcellularLocation>
</comment>
<dbReference type="SUPFAM" id="SSF100950">
    <property type="entry name" value="NagB/RpiA/CoA transferase-like"/>
    <property type="match status" value="1"/>
</dbReference>